<dbReference type="OrthoDB" id="688448at2759"/>
<protein>
    <recommendedName>
        <fullName evidence="5">Gnk2-homologous domain-containing protein</fullName>
    </recommendedName>
</protein>
<evidence type="ECO:0000256" key="4">
    <source>
        <dbReference type="SAM" id="SignalP"/>
    </source>
</evidence>
<dbReference type="InterPro" id="IPR007658">
    <property type="entry name" value="DUF594"/>
</dbReference>
<keyword evidence="3" id="KW-0472">Membrane</keyword>
<dbReference type="PANTHER" id="PTHR31325">
    <property type="entry name" value="OS01G0798800 PROTEIN-RELATED"/>
    <property type="match status" value="1"/>
</dbReference>
<dbReference type="InterPro" id="IPR002902">
    <property type="entry name" value="GNK2"/>
</dbReference>
<evidence type="ECO:0000256" key="1">
    <source>
        <dbReference type="ARBA" id="ARBA00022729"/>
    </source>
</evidence>
<feature type="signal peptide" evidence="4">
    <location>
        <begin position="1"/>
        <end position="21"/>
    </location>
</feature>
<name>A0A5J9UCX4_9POAL</name>
<organism evidence="6 7">
    <name type="scientific">Eragrostis curvula</name>
    <name type="common">weeping love grass</name>
    <dbReference type="NCBI Taxonomy" id="38414"/>
    <lineage>
        <taxon>Eukaryota</taxon>
        <taxon>Viridiplantae</taxon>
        <taxon>Streptophyta</taxon>
        <taxon>Embryophyta</taxon>
        <taxon>Tracheophyta</taxon>
        <taxon>Spermatophyta</taxon>
        <taxon>Magnoliopsida</taxon>
        <taxon>Liliopsida</taxon>
        <taxon>Poales</taxon>
        <taxon>Poaceae</taxon>
        <taxon>PACMAD clade</taxon>
        <taxon>Chloridoideae</taxon>
        <taxon>Eragrostideae</taxon>
        <taxon>Eragrostidinae</taxon>
        <taxon>Eragrostis</taxon>
    </lineage>
</organism>
<feature type="chain" id="PRO_5023857570" description="Gnk2-homologous domain-containing protein" evidence="4">
    <location>
        <begin position="22"/>
        <end position="979"/>
    </location>
</feature>
<feature type="transmembrane region" description="Helical" evidence="3">
    <location>
        <begin position="378"/>
        <end position="394"/>
    </location>
</feature>
<evidence type="ECO:0000256" key="3">
    <source>
        <dbReference type="SAM" id="Phobius"/>
    </source>
</evidence>
<keyword evidence="3" id="KW-0812">Transmembrane</keyword>
<dbReference type="InterPro" id="IPR038408">
    <property type="entry name" value="GNK2_sf"/>
</dbReference>
<dbReference type="Pfam" id="PF01657">
    <property type="entry name" value="Stress-antifung"/>
    <property type="match status" value="2"/>
</dbReference>
<evidence type="ECO:0000313" key="7">
    <source>
        <dbReference type="Proteomes" id="UP000324897"/>
    </source>
</evidence>
<comment type="caution">
    <text evidence="6">The sequence shown here is derived from an EMBL/GenBank/DDBJ whole genome shotgun (WGS) entry which is preliminary data.</text>
</comment>
<feature type="transmembrane region" description="Helical" evidence="3">
    <location>
        <begin position="598"/>
        <end position="621"/>
    </location>
</feature>
<dbReference type="EMBL" id="RWGY01000026">
    <property type="protein sequence ID" value="TVU21091.1"/>
    <property type="molecule type" value="Genomic_DNA"/>
</dbReference>
<keyword evidence="3" id="KW-1133">Transmembrane helix</keyword>
<dbReference type="InterPro" id="IPR025315">
    <property type="entry name" value="DUF4220"/>
</dbReference>
<feature type="transmembrane region" description="Helical" evidence="3">
    <location>
        <begin position="306"/>
        <end position="324"/>
    </location>
</feature>
<dbReference type="Gene3D" id="3.30.430.20">
    <property type="entry name" value="Gnk2 domain, C-X8-C-X2-C motif"/>
    <property type="match status" value="2"/>
</dbReference>
<feature type="domain" description="Gnk2-homologous" evidence="5">
    <location>
        <begin position="128"/>
        <end position="232"/>
    </location>
</feature>
<feature type="non-terminal residue" evidence="6">
    <location>
        <position position="1"/>
    </location>
</feature>
<gene>
    <name evidence="6" type="ORF">EJB05_30705</name>
</gene>
<keyword evidence="1 4" id="KW-0732">Signal</keyword>
<reference evidence="6 7" key="1">
    <citation type="journal article" date="2019" name="Sci. Rep.">
        <title>A high-quality genome of Eragrostis curvula grass provides insights into Poaceae evolution and supports new strategies to enhance forage quality.</title>
        <authorList>
            <person name="Carballo J."/>
            <person name="Santos B.A.C.M."/>
            <person name="Zappacosta D."/>
            <person name="Garbus I."/>
            <person name="Selva J.P."/>
            <person name="Gallo C.A."/>
            <person name="Diaz A."/>
            <person name="Albertini E."/>
            <person name="Caccamo M."/>
            <person name="Echenique V."/>
        </authorList>
    </citation>
    <scope>NUCLEOTIDE SEQUENCE [LARGE SCALE GENOMIC DNA]</scope>
    <source>
        <strain evidence="7">cv. Victoria</strain>
        <tissue evidence="6">Leaf</tissue>
    </source>
</reference>
<dbReference type="Gramene" id="TVU21091">
    <property type="protein sequence ID" value="TVU21091"/>
    <property type="gene ID" value="EJB05_30705"/>
</dbReference>
<proteinExistence type="predicted"/>
<evidence type="ECO:0000313" key="6">
    <source>
        <dbReference type="EMBL" id="TVU21091.1"/>
    </source>
</evidence>
<accession>A0A5J9UCX4</accession>
<evidence type="ECO:0000256" key="2">
    <source>
        <dbReference type="ARBA" id="ARBA00022737"/>
    </source>
</evidence>
<dbReference type="Pfam" id="PF13968">
    <property type="entry name" value="DUF4220"/>
    <property type="match status" value="1"/>
</dbReference>
<dbReference type="Pfam" id="PF04578">
    <property type="entry name" value="DUF594"/>
    <property type="match status" value="1"/>
</dbReference>
<evidence type="ECO:0000259" key="5">
    <source>
        <dbReference type="PROSITE" id="PS51473"/>
    </source>
</evidence>
<dbReference type="PROSITE" id="PS51473">
    <property type="entry name" value="GNK2"/>
    <property type="match status" value="2"/>
</dbReference>
<feature type="domain" description="Gnk2-homologous" evidence="5">
    <location>
        <begin position="21"/>
        <end position="122"/>
    </location>
</feature>
<sequence>MMAAAAVIVITAVLLAPLAAAEPWKLCGSSGMYSANSTYQADLDAVSAALPLDASSSPALFATASSRGMVFALALCRGDVDAPGCRDCVAEAFLYATASCPYDKEVGVLYDACFLYFSGQDFLRTTDNVGQISLLHNNTSSTVVDDPVLVRQVLNATASEAAYSAPRRFVTACLYSGSVPVLYALTQCTPDLSPADCWACLEDLIHKLPLTLNIGGRIAGVRCSYRYEDYAFYRGEPMLNMRTRSSGKATPTSPCSDDAVEDLVKGVTAQLWRSNALMVFNAVLVAIMVAAGASGPRYSHAAVTRFLFQGASTLYLPIVSYVTSSIGTESCSTSGLDVFCHGRSYVAFLLIWTILVQIVGTSAIAAGDGQKLGPLIQLLYRMVWASYLVIYYAGRGFRTIISKSFTLGSIPYYTKVSQILIILCLLSLAKIMLKLYALQKARKNFALGRNNSRLVAGYMEKLMQDDDQLIPRLIVIGEDKKEIEATPQGYSFKQGNGSLVTLDMVWQKASAGDAFLGPRAWPKDLCLSFALFKLLRRRFQNIAHLAESGSAKAFNFVSDVLLNNGSPDRVFSVIADEISFVLDDSYYPSLPTSNSVRLLPILNITVSLSIISWCVAGSAYISHHFSVFSHPNQIFCRPNSDSCSFPPEYLNDGSRIAFGNILFNALPTISLVVAVVVAEAWEIVSYLCSNWVKIKMICNYVTHASWQGSPLVQGWLALVMKLRLRRSWSGRMGQRSLLPAPRRQQRHVKVPAQVKAAIVSALRDSNGTLSKGTMALHRIMTGRVDVDGSCFLWACQGKGTSDVILTWHIATGIVEMEARSSAGEQNAVIVATSLSRYCAYLVAAMPELLPDDEAWSRKLYKTLGTDIRRALAVKDTDGSGLAARLERSSYPVLDTELGKQEVIKSGARLGKQLLELIPEEAARWDLLAGFWSEMILYVAPSDNVKAHKKAIARDTELLTLVWALLTHAGMVARPGADAL</sequence>
<feature type="transmembrane region" description="Helical" evidence="3">
    <location>
        <begin position="656"/>
        <end position="677"/>
    </location>
</feature>
<keyword evidence="7" id="KW-1185">Reference proteome</keyword>
<feature type="transmembrane region" description="Helical" evidence="3">
    <location>
        <begin position="276"/>
        <end position="294"/>
    </location>
</feature>
<feature type="transmembrane region" description="Helical" evidence="3">
    <location>
        <begin position="414"/>
        <end position="433"/>
    </location>
</feature>
<feature type="transmembrane region" description="Helical" evidence="3">
    <location>
        <begin position="344"/>
        <end position="366"/>
    </location>
</feature>
<dbReference type="CDD" id="cd23509">
    <property type="entry name" value="Gnk2-like"/>
    <property type="match status" value="2"/>
</dbReference>
<keyword evidence="2" id="KW-0677">Repeat</keyword>
<dbReference type="AlphaFoldDB" id="A0A5J9UCX4"/>
<dbReference type="Proteomes" id="UP000324897">
    <property type="component" value="Unassembled WGS sequence"/>
</dbReference>